<reference evidence="1" key="1">
    <citation type="journal article" date="2021" name="PeerJ">
        <title>Extensive microbial diversity within the chicken gut microbiome revealed by metagenomics and culture.</title>
        <authorList>
            <person name="Gilroy R."/>
            <person name="Ravi A."/>
            <person name="Getino M."/>
            <person name="Pursley I."/>
            <person name="Horton D.L."/>
            <person name="Alikhan N.F."/>
            <person name="Baker D."/>
            <person name="Gharbi K."/>
            <person name="Hall N."/>
            <person name="Watson M."/>
            <person name="Adriaenssens E.M."/>
            <person name="Foster-Nyarko E."/>
            <person name="Jarju S."/>
            <person name="Secka A."/>
            <person name="Antonio M."/>
            <person name="Oren A."/>
            <person name="Chaudhuri R.R."/>
            <person name="La Ragione R."/>
            <person name="Hildebrand F."/>
            <person name="Pallen M.J."/>
        </authorList>
    </citation>
    <scope>NUCLEOTIDE SEQUENCE</scope>
    <source>
        <strain evidence="1">B5-657</strain>
    </source>
</reference>
<dbReference type="EMBL" id="JAHLFQ010000198">
    <property type="protein sequence ID" value="MBU3804774.1"/>
    <property type="molecule type" value="Genomic_DNA"/>
</dbReference>
<protein>
    <submittedName>
        <fullName evidence="1">HD-GYP domain-containing protein</fullName>
    </submittedName>
</protein>
<evidence type="ECO:0000313" key="2">
    <source>
        <dbReference type="Proteomes" id="UP000824229"/>
    </source>
</evidence>
<gene>
    <name evidence="1" type="ORF">H9872_08450</name>
</gene>
<organism evidence="1 2">
    <name type="scientific">Candidatus Cellulosilyticum pullistercoris</name>
    <dbReference type="NCBI Taxonomy" id="2838521"/>
    <lineage>
        <taxon>Bacteria</taxon>
        <taxon>Bacillati</taxon>
        <taxon>Bacillota</taxon>
        <taxon>Clostridia</taxon>
        <taxon>Lachnospirales</taxon>
        <taxon>Cellulosilyticaceae</taxon>
        <taxon>Cellulosilyticum</taxon>
    </lineage>
</organism>
<dbReference type="AlphaFoldDB" id="A0A9E2KC45"/>
<dbReference type="Proteomes" id="UP000824229">
    <property type="component" value="Unassembled WGS sequence"/>
</dbReference>
<feature type="non-terminal residue" evidence="1">
    <location>
        <position position="76"/>
    </location>
</feature>
<sequence>MTANRVYREGLCPFDVIEIFEKEGFQKYEPHYLLVFLERMVEAYINRNVRLSNGEEGQIIMINKFALSKPVVRVRD</sequence>
<reference evidence="1" key="2">
    <citation type="submission" date="2021-04" db="EMBL/GenBank/DDBJ databases">
        <authorList>
            <person name="Gilroy R."/>
        </authorList>
    </citation>
    <scope>NUCLEOTIDE SEQUENCE</scope>
    <source>
        <strain evidence="1">B5-657</strain>
    </source>
</reference>
<evidence type="ECO:0000313" key="1">
    <source>
        <dbReference type="EMBL" id="MBU3804774.1"/>
    </source>
</evidence>
<accession>A0A9E2KC45</accession>
<name>A0A9E2KC45_9FIRM</name>
<comment type="caution">
    <text evidence="1">The sequence shown here is derived from an EMBL/GenBank/DDBJ whole genome shotgun (WGS) entry which is preliminary data.</text>
</comment>
<proteinExistence type="predicted"/>